<keyword evidence="2" id="KW-1185">Reference proteome</keyword>
<name>A0A7D3R1K9_9VIRU</name>
<protein>
    <submittedName>
        <fullName evidence="1">Uncharacterized protein</fullName>
    </submittedName>
</protein>
<dbReference type="Proteomes" id="UP001162001">
    <property type="component" value="Segment"/>
</dbReference>
<accession>A0A7D3R1K9</accession>
<sequence>MASILTYLSTSLPRLCNIYNSQLKYAYTNHNYINKYLEMRHKIKYGTPEFIYRQQNLTIDRDGWIRSLSRLDPHAFIDKKITFAWLYDQHNKQMEFNSKIQSKLNELDMNDQSEHMNHLILNYAQFLEMCAGHKKDIIVPTLLEDFVWHSHMIDHETYVEDMKKIFGKILGHRNDIDVEQYEKRSNDIRKSYYNSLPNKNNQQSSCGGVYSSCGTFINCGTIPRYNNYHLDTKLSSCGNIISSTDISSCSSSSCSSSSCSSCGGGGD</sequence>
<gene>
    <name evidence="1" type="ORF">Fadolivirus_1_1144</name>
</gene>
<dbReference type="EMBL" id="MT418680">
    <property type="protein sequence ID" value="QKF94602.1"/>
    <property type="molecule type" value="Genomic_DNA"/>
</dbReference>
<proteinExistence type="predicted"/>
<reference evidence="1 2" key="1">
    <citation type="submission" date="2020-04" db="EMBL/GenBank/DDBJ databases">
        <title>Advantages and limits of metagenomic assembly and binning of a giant virus.</title>
        <authorList>
            <person name="Schulz F."/>
            <person name="Andreani J."/>
            <person name="Francis R."/>
            <person name="Boudjemaa H."/>
            <person name="Bou Khalil J.Y."/>
            <person name="Lee J."/>
            <person name="La Scola B."/>
            <person name="Woyke T."/>
        </authorList>
    </citation>
    <scope>NUCLEOTIDE SEQUENCE [LARGE SCALE GENOMIC DNA]</scope>
    <source>
        <strain evidence="1 2">FV1/VV64</strain>
    </source>
</reference>
<evidence type="ECO:0000313" key="2">
    <source>
        <dbReference type="Proteomes" id="UP001162001"/>
    </source>
</evidence>
<evidence type="ECO:0000313" key="1">
    <source>
        <dbReference type="EMBL" id="QKF94602.1"/>
    </source>
</evidence>
<organism evidence="1 2">
    <name type="scientific">Fadolivirus FV1/VV64</name>
    <dbReference type="NCBI Taxonomy" id="3070911"/>
    <lineage>
        <taxon>Viruses</taxon>
        <taxon>Varidnaviria</taxon>
        <taxon>Bamfordvirae</taxon>
        <taxon>Nucleocytoviricota</taxon>
        <taxon>Megaviricetes</taxon>
        <taxon>Imitervirales</taxon>
        <taxon>Mimiviridae</taxon>
        <taxon>Klosneuvirinae</taxon>
        <taxon>Fadolivirus</taxon>
        <taxon>Fadolivirus algeromassiliense</taxon>
    </lineage>
</organism>